<keyword evidence="1" id="KW-0812">Transmembrane</keyword>
<evidence type="ECO:0000256" key="1">
    <source>
        <dbReference type="SAM" id="Phobius"/>
    </source>
</evidence>
<evidence type="ECO:0000313" key="2">
    <source>
        <dbReference type="EMBL" id="CAI4001534.1"/>
    </source>
</evidence>
<evidence type="ECO:0000313" key="3">
    <source>
        <dbReference type="EMBL" id="CAL1154909.1"/>
    </source>
</evidence>
<name>A0A9P1D0E9_9DINO</name>
<dbReference type="AlphaFoldDB" id="A0A9P1D0E9"/>
<gene>
    <name evidence="2" type="ORF">C1SCF055_LOCUS27574</name>
</gene>
<comment type="caution">
    <text evidence="2">The sequence shown here is derived from an EMBL/GenBank/DDBJ whole genome shotgun (WGS) entry which is preliminary data.</text>
</comment>
<dbReference type="Proteomes" id="UP001152797">
    <property type="component" value="Unassembled WGS sequence"/>
</dbReference>
<feature type="transmembrane region" description="Helical" evidence="1">
    <location>
        <begin position="95"/>
        <end position="118"/>
    </location>
</feature>
<dbReference type="EMBL" id="CAMXCT020002957">
    <property type="protein sequence ID" value="CAL1154909.1"/>
    <property type="molecule type" value="Genomic_DNA"/>
</dbReference>
<keyword evidence="1" id="KW-1133">Transmembrane helix</keyword>
<proteinExistence type="predicted"/>
<evidence type="ECO:0000313" key="4">
    <source>
        <dbReference type="Proteomes" id="UP001152797"/>
    </source>
</evidence>
<reference evidence="2" key="1">
    <citation type="submission" date="2022-10" db="EMBL/GenBank/DDBJ databases">
        <authorList>
            <person name="Chen Y."/>
            <person name="Dougan E. K."/>
            <person name="Chan C."/>
            <person name="Rhodes N."/>
            <person name="Thang M."/>
        </authorList>
    </citation>
    <scope>NUCLEOTIDE SEQUENCE</scope>
</reference>
<keyword evidence="1" id="KW-0472">Membrane</keyword>
<accession>A0A9P1D0E9</accession>
<feature type="transmembrane region" description="Helical" evidence="1">
    <location>
        <begin position="178"/>
        <end position="199"/>
    </location>
</feature>
<sequence length="290" mass="32922">MEGAKGLEHEDGFYVVQEFNVDDPTDLITVVDLPNRRMLECKARHLVPVDTKWCPENQVSEFGQFFICFTACLFLYLLMLYFCNLHKARVQYWSLLLMFWFSDLAAGLSTGMQGQMYYPTGATEDRLFMRQTFLLTSFIQQLGIAFFFELISFIWPMEMIKFLLERCCGCAGRSVRGGAFIVVTFILGLVNAYIAIAVAYTPASIVVVGHHPLLLGFVNFLLDIPYKLVETRIKRFLWSRCCGEEDAGLVPEYVAPELDWLGVELAEALPEEFVLRQPAGSAQLLVVAVD</sequence>
<feature type="transmembrane region" description="Helical" evidence="1">
    <location>
        <begin position="205"/>
        <end position="226"/>
    </location>
</feature>
<dbReference type="EMBL" id="CAMXCT030002957">
    <property type="protein sequence ID" value="CAL4788846.1"/>
    <property type="molecule type" value="Genomic_DNA"/>
</dbReference>
<dbReference type="OrthoDB" id="410938at2759"/>
<organism evidence="2">
    <name type="scientific">Cladocopium goreaui</name>
    <dbReference type="NCBI Taxonomy" id="2562237"/>
    <lineage>
        <taxon>Eukaryota</taxon>
        <taxon>Sar</taxon>
        <taxon>Alveolata</taxon>
        <taxon>Dinophyceae</taxon>
        <taxon>Suessiales</taxon>
        <taxon>Symbiodiniaceae</taxon>
        <taxon>Cladocopium</taxon>
    </lineage>
</organism>
<reference evidence="3" key="2">
    <citation type="submission" date="2024-04" db="EMBL/GenBank/DDBJ databases">
        <authorList>
            <person name="Chen Y."/>
            <person name="Shah S."/>
            <person name="Dougan E. K."/>
            <person name="Thang M."/>
            <person name="Chan C."/>
        </authorList>
    </citation>
    <scope>NUCLEOTIDE SEQUENCE [LARGE SCALE GENOMIC DNA]</scope>
</reference>
<feature type="transmembrane region" description="Helical" evidence="1">
    <location>
        <begin position="62"/>
        <end position="83"/>
    </location>
</feature>
<feature type="transmembrane region" description="Helical" evidence="1">
    <location>
        <begin position="138"/>
        <end position="157"/>
    </location>
</feature>
<dbReference type="EMBL" id="CAMXCT010002957">
    <property type="protein sequence ID" value="CAI4001534.1"/>
    <property type="molecule type" value="Genomic_DNA"/>
</dbReference>
<protein>
    <submittedName>
        <fullName evidence="2">Uncharacterized protein</fullName>
    </submittedName>
</protein>
<keyword evidence="4" id="KW-1185">Reference proteome</keyword>